<protein>
    <recommendedName>
        <fullName evidence="5">Zinc finger RING-type eukaryotic domain-containing protein</fullName>
    </recommendedName>
</protein>
<dbReference type="Proteomes" id="UP000054342">
    <property type="component" value="Unassembled WGS sequence"/>
</dbReference>
<dbReference type="Pfam" id="PF13445">
    <property type="entry name" value="zf-RING_UBOX"/>
    <property type="match status" value="1"/>
</dbReference>
<evidence type="ECO:0000256" key="2">
    <source>
        <dbReference type="ARBA" id="ARBA00022771"/>
    </source>
</evidence>
<dbReference type="STRING" id="348802.A0A0D2EXT2"/>
<dbReference type="InterPro" id="IPR027370">
    <property type="entry name" value="Znf-RING_euk"/>
</dbReference>
<dbReference type="GO" id="GO:0008270">
    <property type="term" value="F:zinc ion binding"/>
    <property type="evidence" value="ECO:0007669"/>
    <property type="project" value="UniProtKB-KW"/>
</dbReference>
<dbReference type="GeneID" id="25325857"/>
<evidence type="ECO:0000259" key="5">
    <source>
        <dbReference type="Pfam" id="PF13445"/>
    </source>
</evidence>
<evidence type="ECO:0000256" key="3">
    <source>
        <dbReference type="ARBA" id="ARBA00022833"/>
    </source>
</evidence>
<evidence type="ECO:0000256" key="4">
    <source>
        <dbReference type="SAM" id="MobiDB-lite"/>
    </source>
</evidence>
<feature type="compositionally biased region" description="Basic and acidic residues" evidence="4">
    <location>
        <begin position="124"/>
        <end position="133"/>
    </location>
</feature>
<gene>
    <name evidence="6" type="ORF">PV05_03949</name>
</gene>
<keyword evidence="1" id="KW-0479">Metal-binding</keyword>
<feature type="compositionally biased region" description="Polar residues" evidence="4">
    <location>
        <begin position="386"/>
        <end position="400"/>
    </location>
</feature>
<reference evidence="6 7" key="1">
    <citation type="submission" date="2015-01" db="EMBL/GenBank/DDBJ databases">
        <title>The Genome Sequence of Exophiala xenobiotica CBS118157.</title>
        <authorList>
            <consortium name="The Broad Institute Genomics Platform"/>
            <person name="Cuomo C."/>
            <person name="de Hoog S."/>
            <person name="Gorbushina A."/>
            <person name="Stielow B."/>
            <person name="Teixiera M."/>
            <person name="Abouelleil A."/>
            <person name="Chapman S.B."/>
            <person name="Priest M."/>
            <person name="Young S.K."/>
            <person name="Wortman J."/>
            <person name="Nusbaum C."/>
            <person name="Birren B."/>
        </authorList>
    </citation>
    <scope>NUCLEOTIDE SEQUENCE [LARGE SCALE GENOMIC DNA]</scope>
    <source>
        <strain evidence="6 7">CBS 118157</strain>
    </source>
</reference>
<feature type="compositionally biased region" description="Basic and acidic residues" evidence="4">
    <location>
        <begin position="405"/>
        <end position="415"/>
    </location>
</feature>
<dbReference type="EMBL" id="KN847318">
    <property type="protein sequence ID" value="KIW59505.1"/>
    <property type="molecule type" value="Genomic_DNA"/>
</dbReference>
<feature type="domain" description="Zinc finger RING-type eukaryotic" evidence="5">
    <location>
        <begin position="276"/>
        <end position="310"/>
    </location>
</feature>
<feature type="region of interest" description="Disordered" evidence="4">
    <location>
        <begin position="171"/>
        <end position="233"/>
    </location>
</feature>
<dbReference type="GO" id="GO:0061630">
    <property type="term" value="F:ubiquitin protein ligase activity"/>
    <property type="evidence" value="ECO:0007669"/>
    <property type="project" value="InterPro"/>
</dbReference>
<accession>A0A0D2EXT2</accession>
<name>A0A0D2EXT2_9EURO</name>
<dbReference type="OrthoDB" id="116827at2759"/>
<keyword evidence="7" id="KW-1185">Reference proteome</keyword>
<sequence length="450" mass="48392">MSHAKRNTSLAFFTAHERSLLRSSWGTQSTRLSRDSFLPFGYCRLCLSLAVDPVTCPGEHHDSDSESNTTGGTTGNADGNVKVHLFCRECALNDLMAQRKEIKRLEREAEVREKEKEDEETRAEEERRREEVERFERAEMGYDETTAAGTKRKRDVAAAAGAAEEMHARTAAAAPDANANANATKKAKKDSETSFWIPGSSEVLASQSRSQRSSRATTAKLHPLCPASTPENKHPYSLKGLIAVRFSTEQSESAGDQNKTNTNTSNCTTTGAAPICPSCKKMLTNTSRAMLGTAENCGHVVCKGCADLLYGLRGRDSNNTKMKNTGTTTQGQGPGHAQGQANEKDFVVGFGGSPPSERIACYVCEADLSGNQNPNQNQNPLDHDGNGSSSSLLEGQQNGSAAKPAAKESRKDKAKKEKKVGRLVEISCEGTGFAGGGTNMAKREGVAFQC</sequence>
<feature type="compositionally biased region" description="Low complexity" evidence="4">
    <location>
        <begin position="205"/>
        <end position="219"/>
    </location>
</feature>
<feature type="compositionally biased region" description="Low complexity" evidence="4">
    <location>
        <begin position="171"/>
        <end position="184"/>
    </location>
</feature>
<feature type="region of interest" description="Disordered" evidence="4">
    <location>
        <begin position="108"/>
        <end position="133"/>
    </location>
</feature>
<keyword evidence="3" id="KW-0862">Zinc</keyword>
<organism evidence="6 7">
    <name type="scientific">Exophiala xenobiotica</name>
    <dbReference type="NCBI Taxonomy" id="348802"/>
    <lineage>
        <taxon>Eukaryota</taxon>
        <taxon>Fungi</taxon>
        <taxon>Dikarya</taxon>
        <taxon>Ascomycota</taxon>
        <taxon>Pezizomycotina</taxon>
        <taxon>Eurotiomycetes</taxon>
        <taxon>Chaetothyriomycetidae</taxon>
        <taxon>Chaetothyriales</taxon>
        <taxon>Herpotrichiellaceae</taxon>
        <taxon>Exophiala</taxon>
    </lineage>
</organism>
<feature type="region of interest" description="Disordered" evidence="4">
    <location>
        <begin position="316"/>
        <end position="340"/>
    </location>
</feature>
<dbReference type="AlphaFoldDB" id="A0A0D2EXT2"/>
<dbReference type="PANTHER" id="PTHR13063">
    <property type="entry name" value="ENOS INTERACTING PROTEIN"/>
    <property type="match status" value="1"/>
</dbReference>
<feature type="region of interest" description="Disordered" evidence="4">
    <location>
        <begin position="372"/>
        <end position="421"/>
    </location>
</feature>
<evidence type="ECO:0000313" key="6">
    <source>
        <dbReference type="EMBL" id="KIW59505.1"/>
    </source>
</evidence>
<evidence type="ECO:0000256" key="1">
    <source>
        <dbReference type="ARBA" id="ARBA00022723"/>
    </source>
</evidence>
<feature type="compositionally biased region" description="Low complexity" evidence="4">
    <location>
        <begin position="325"/>
        <end position="340"/>
    </location>
</feature>
<dbReference type="HOGENOM" id="CLU_053742_1_1_1"/>
<keyword evidence="2" id="KW-0863">Zinc-finger</keyword>
<dbReference type="InterPro" id="IPR016818">
    <property type="entry name" value="NOSIP"/>
</dbReference>
<dbReference type="RefSeq" id="XP_013320089.1">
    <property type="nucleotide sequence ID" value="XM_013464635.1"/>
</dbReference>
<dbReference type="GO" id="GO:0005634">
    <property type="term" value="C:nucleus"/>
    <property type="evidence" value="ECO:0007669"/>
    <property type="project" value="TreeGrafter"/>
</dbReference>
<dbReference type="PANTHER" id="PTHR13063:SF10">
    <property type="entry name" value="NITRIC OXIDE SYNTHASE-INTERACTING PROTEIN"/>
    <property type="match status" value="1"/>
</dbReference>
<evidence type="ECO:0000313" key="7">
    <source>
        <dbReference type="Proteomes" id="UP000054342"/>
    </source>
</evidence>
<proteinExistence type="predicted"/>